<evidence type="ECO:0000313" key="4">
    <source>
        <dbReference type="Proteomes" id="UP000198386"/>
    </source>
</evidence>
<organism evidence="3 4">
    <name type="scientific">Geodermatophilus saharensis</name>
    <dbReference type="NCBI Taxonomy" id="1137994"/>
    <lineage>
        <taxon>Bacteria</taxon>
        <taxon>Bacillati</taxon>
        <taxon>Actinomycetota</taxon>
        <taxon>Actinomycetes</taxon>
        <taxon>Geodermatophilales</taxon>
        <taxon>Geodermatophilaceae</taxon>
        <taxon>Geodermatophilus</taxon>
    </lineage>
</organism>
<evidence type="ECO:0000256" key="2">
    <source>
        <dbReference type="SAM" id="Phobius"/>
    </source>
</evidence>
<keyword evidence="2" id="KW-1133">Transmembrane helix</keyword>
<feature type="transmembrane region" description="Helical" evidence="2">
    <location>
        <begin position="401"/>
        <end position="422"/>
    </location>
</feature>
<evidence type="ECO:0000313" key="3">
    <source>
        <dbReference type="EMBL" id="SNS97570.1"/>
    </source>
</evidence>
<keyword evidence="4" id="KW-1185">Reference proteome</keyword>
<keyword evidence="2" id="KW-0812">Transmembrane</keyword>
<proteinExistence type="predicted"/>
<protein>
    <submittedName>
        <fullName evidence="3">Uncharacterized protein</fullName>
    </submittedName>
</protein>
<dbReference type="AlphaFoldDB" id="A0A239IV96"/>
<keyword evidence="2" id="KW-0472">Membrane</keyword>
<name>A0A239IV96_9ACTN</name>
<gene>
    <name evidence="3" type="ORF">SAMN04488107_4511</name>
</gene>
<feature type="compositionally biased region" description="Low complexity" evidence="1">
    <location>
        <begin position="320"/>
        <end position="330"/>
    </location>
</feature>
<dbReference type="RefSeq" id="WP_089406146.1">
    <property type="nucleotide sequence ID" value="NZ_FZOH01000012.1"/>
</dbReference>
<reference evidence="4" key="1">
    <citation type="submission" date="2017-06" db="EMBL/GenBank/DDBJ databases">
        <authorList>
            <person name="Varghese N."/>
            <person name="Submissions S."/>
        </authorList>
    </citation>
    <scope>NUCLEOTIDE SEQUENCE [LARGE SCALE GENOMIC DNA]</scope>
    <source>
        <strain evidence="4">DSM 45423</strain>
    </source>
</reference>
<feature type="region of interest" description="Disordered" evidence="1">
    <location>
        <begin position="320"/>
        <end position="394"/>
    </location>
</feature>
<dbReference type="Proteomes" id="UP000198386">
    <property type="component" value="Unassembled WGS sequence"/>
</dbReference>
<feature type="compositionally biased region" description="Low complexity" evidence="1">
    <location>
        <begin position="428"/>
        <end position="455"/>
    </location>
</feature>
<sequence length="604" mass="59424">MLPLTPVPLQTAGERALHAELTRWDRGGAIRGAVVASIPVGDGPMGRRISDAVLFVPEGLAVVRVAEVVRQSGVVTASPDGSWTIGPGAGPGEVLQLSGGGSTPLDGLMRAGMDTAVRLRRAGLEPGRIARLTVLVGDLTGLDPADGDLGDGDQVAILETRSLLLGISRAARYAGVDNPRLWTTADVRAALAALGYEGRGPTVEELNGEGFPYSPYVLRRRELLAPAAMAASPALGAAPAPAQPVAAPPPVPPVAPAFAGVPAPAGPPAGPLVDPVAAAAVAVAAIRADEEAAARAAAGLAAAPPAPAVAPPAAFGAPEPRPAPAALVEPGPALPPVPAHDTGGLGGLFGGDGADSASWPAPAPLAEPAPPVLPPAAPAPGEPAPAAPPVGPRRRPARRTVLLAAAALLAVVVLLGLVAGLAGGGDGDAAAQEPRPAAGTPAAPTSTGPTPGTATVLDGRTFLLQQVQVEGTCVGNSYGQVADFFEATDCRGLARALWSTDVDGRAVVVSVSKVDMGDSTAARALRALTDTNGSGNVSDLLREGVTYPGAPAGLSGAEYASAAGGSLVTVVETAWADGGPGDLADLDLVAGAGLALPMPAPVTR</sequence>
<feature type="compositionally biased region" description="Pro residues" evidence="1">
    <location>
        <begin position="361"/>
        <end position="391"/>
    </location>
</feature>
<accession>A0A239IV96</accession>
<feature type="region of interest" description="Disordered" evidence="1">
    <location>
        <begin position="425"/>
        <end position="455"/>
    </location>
</feature>
<evidence type="ECO:0000256" key="1">
    <source>
        <dbReference type="SAM" id="MobiDB-lite"/>
    </source>
</evidence>
<dbReference type="OrthoDB" id="3692129at2"/>
<feature type="compositionally biased region" description="Gly residues" evidence="1">
    <location>
        <begin position="343"/>
        <end position="353"/>
    </location>
</feature>
<dbReference type="EMBL" id="FZOH01000012">
    <property type="protein sequence ID" value="SNS97570.1"/>
    <property type="molecule type" value="Genomic_DNA"/>
</dbReference>